<protein>
    <submittedName>
        <fullName evidence="2">Uncharacterized protein</fullName>
    </submittedName>
</protein>
<evidence type="ECO:0000313" key="2">
    <source>
        <dbReference type="EMBL" id="JAQ04789.1"/>
    </source>
</evidence>
<gene>
    <name evidence="2" type="ORF">g.3740</name>
</gene>
<dbReference type="EMBL" id="GDHC01013840">
    <property type="protein sequence ID" value="JAQ04789.1"/>
    <property type="molecule type" value="Transcribed_RNA"/>
</dbReference>
<accession>A0A146LAP9</accession>
<dbReference type="AlphaFoldDB" id="A0A146LAP9"/>
<feature type="region of interest" description="Disordered" evidence="1">
    <location>
        <begin position="35"/>
        <end position="61"/>
    </location>
</feature>
<reference evidence="2" key="1">
    <citation type="journal article" date="2016" name="Gigascience">
        <title>De novo construction of an expanded transcriptome assembly for the western tarnished plant bug, Lygus hesperus.</title>
        <authorList>
            <person name="Tassone E.E."/>
            <person name="Geib S.M."/>
            <person name="Hall B."/>
            <person name="Fabrick J.A."/>
            <person name="Brent C.S."/>
            <person name="Hull J.J."/>
        </authorList>
    </citation>
    <scope>NUCLEOTIDE SEQUENCE</scope>
</reference>
<proteinExistence type="predicted"/>
<organism evidence="2">
    <name type="scientific">Lygus hesperus</name>
    <name type="common">Western plant bug</name>
    <dbReference type="NCBI Taxonomy" id="30085"/>
    <lineage>
        <taxon>Eukaryota</taxon>
        <taxon>Metazoa</taxon>
        <taxon>Ecdysozoa</taxon>
        <taxon>Arthropoda</taxon>
        <taxon>Hexapoda</taxon>
        <taxon>Insecta</taxon>
        <taxon>Pterygota</taxon>
        <taxon>Neoptera</taxon>
        <taxon>Paraneoptera</taxon>
        <taxon>Hemiptera</taxon>
        <taxon>Heteroptera</taxon>
        <taxon>Panheteroptera</taxon>
        <taxon>Cimicomorpha</taxon>
        <taxon>Miridae</taxon>
        <taxon>Mirini</taxon>
        <taxon>Lygus</taxon>
    </lineage>
</organism>
<name>A0A146LAP9_LYGHE</name>
<evidence type="ECO:0000256" key="1">
    <source>
        <dbReference type="SAM" id="MobiDB-lite"/>
    </source>
</evidence>
<sequence>MHSDRNTNAPFYISAPFASASMSTSLDHNTTATTIDNNNNNMFNNNNNNDNNFSKTNGSNNKYNSSGDINSYFNTRNSITTPTEVGSGVCTTYGGPATNMTAYNCVIGMSGNNDNAPGIFANTQHALQARNGNRYGNAYNNHMSNTSTDAGYNKSITDNPYFANNHITTNTTTTTNYPGRVAGGRAKLPSYYNLARFVHNNVFYNQQHHASSNNAVPEKTPTIRLVHPITNKVMHIKLNRIYVTMAETRPQIYNDRSLPNDAVSSFFNQPFCNLPGF</sequence>